<dbReference type="Proteomes" id="UP000215506">
    <property type="component" value="Unassembled WGS sequence"/>
</dbReference>
<keyword evidence="2" id="KW-0812">Transmembrane</keyword>
<feature type="compositionally biased region" description="Basic and acidic residues" evidence="1">
    <location>
        <begin position="324"/>
        <end position="335"/>
    </location>
</feature>
<feature type="compositionally biased region" description="Polar residues" evidence="1">
    <location>
        <begin position="402"/>
        <end position="416"/>
    </location>
</feature>
<organism evidence="3 4">
    <name type="scientific">Nocardia cerradoensis</name>
    <dbReference type="NCBI Taxonomy" id="85688"/>
    <lineage>
        <taxon>Bacteria</taxon>
        <taxon>Bacillati</taxon>
        <taxon>Actinomycetota</taxon>
        <taxon>Actinomycetes</taxon>
        <taxon>Mycobacteriales</taxon>
        <taxon>Nocardiaceae</taxon>
        <taxon>Nocardia</taxon>
    </lineage>
</organism>
<protein>
    <recommendedName>
        <fullName evidence="5">DUF2637 domain-containing protein</fullName>
    </recommendedName>
</protein>
<gene>
    <name evidence="3" type="ORF">B7C42_07687</name>
</gene>
<evidence type="ECO:0000256" key="1">
    <source>
        <dbReference type="SAM" id="MobiDB-lite"/>
    </source>
</evidence>
<sequence length="558" mass="59982">MDITVNKPPTAEDEKKRKRSAALERSATLFTAAIASAVAAQGMYVFFSQALGMPTPLLVMCFSFIELMVITSAMRARRSQIDTGSAGVDGIAMWVLTIASGILAATHAGDAGTLLLRLMAPLIAAWGWERSMKLERRQLTGEATGLNWRWSPQRLLVRWGIADPTDRTTAEVAVERRLADLARAADNVRLAQTTGRSARHERKMVQRLHRAIDKAADDGVVLGEPEIRARLREHLEGRFAAYTLPKYRPITDWSNPEAIDAPARDNGDAIDPRAIDDQLAEFEREFAARAPRATATPIAREPIADRDDDTARATDRIATGRAPIAREEAPAPRAEHPTVVMADRAQPIVAESVIARAEQAAPTLPTEPIAREIPSVEAESIAAHSPAELGSDAESIADRGTDSSADNTEPTDSTATVARDRGPVVSLVRASDSAPSARAVTDRARTGERESSARGTAVDGALARAADRASRAESSARGNVARGPFAREMSQTEADRLARAVIDRGKSKQPATVLAAIYRAHSQGQRPNAIGKLVELPHSTVGRAIEAAHEVAGPRKID</sequence>
<feature type="compositionally biased region" description="Basic and acidic residues" evidence="1">
    <location>
        <begin position="440"/>
        <end position="452"/>
    </location>
</feature>
<feature type="region of interest" description="Disordered" evidence="1">
    <location>
        <begin position="379"/>
        <end position="491"/>
    </location>
</feature>
<evidence type="ECO:0000313" key="4">
    <source>
        <dbReference type="Proteomes" id="UP000215506"/>
    </source>
</evidence>
<feature type="transmembrane region" description="Helical" evidence="2">
    <location>
        <begin position="27"/>
        <end position="47"/>
    </location>
</feature>
<dbReference type="AlphaFoldDB" id="A0A231GUK0"/>
<keyword evidence="2" id="KW-1133">Transmembrane helix</keyword>
<keyword evidence="4" id="KW-1185">Reference proteome</keyword>
<evidence type="ECO:0000313" key="3">
    <source>
        <dbReference type="EMBL" id="OXR40262.1"/>
    </source>
</evidence>
<feature type="compositionally biased region" description="Basic and acidic residues" evidence="1">
    <location>
        <begin position="306"/>
        <end position="315"/>
    </location>
</feature>
<dbReference type="EMBL" id="NGAF01000036">
    <property type="protein sequence ID" value="OXR40262.1"/>
    <property type="molecule type" value="Genomic_DNA"/>
</dbReference>
<reference evidence="3 4" key="1">
    <citation type="submission" date="2017-07" db="EMBL/GenBank/DDBJ databases">
        <title>First draft Genome Sequence of Nocardia cerradoensis isolated from human infection.</title>
        <authorList>
            <person name="Carrasco G."/>
        </authorList>
    </citation>
    <scope>NUCLEOTIDE SEQUENCE [LARGE SCALE GENOMIC DNA]</scope>
    <source>
        <strain evidence="3 4">CNM20130759</strain>
    </source>
</reference>
<feature type="region of interest" description="Disordered" evidence="1">
    <location>
        <begin position="306"/>
        <end position="335"/>
    </location>
</feature>
<comment type="caution">
    <text evidence="3">The sequence shown here is derived from an EMBL/GenBank/DDBJ whole genome shotgun (WGS) entry which is preliminary data.</text>
</comment>
<accession>A0A231GUK0</accession>
<evidence type="ECO:0000256" key="2">
    <source>
        <dbReference type="SAM" id="Phobius"/>
    </source>
</evidence>
<evidence type="ECO:0008006" key="5">
    <source>
        <dbReference type="Google" id="ProtNLM"/>
    </source>
</evidence>
<feature type="transmembrane region" description="Helical" evidence="2">
    <location>
        <begin position="53"/>
        <end position="74"/>
    </location>
</feature>
<keyword evidence="2" id="KW-0472">Membrane</keyword>
<proteinExistence type="predicted"/>
<feature type="transmembrane region" description="Helical" evidence="2">
    <location>
        <begin position="86"/>
        <end position="105"/>
    </location>
</feature>
<name>A0A231GUK0_9NOCA</name>